<proteinExistence type="inferred from homology"/>
<feature type="transmembrane region" description="Helical" evidence="7">
    <location>
        <begin position="30"/>
        <end position="52"/>
    </location>
</feature>
<dbReference type="PANTHER" id="PTHR23511:SF38">
    <property type="entry name" value="SYNAPTIC VESICLE 2-RELATED PROTEIN-LIKE PROTEIN"/>
    <property type="match status" value="1"/>
</dbReference>
<dbReference type="Pfam" id="PF07690">
    <property type="entry name" value="MFS_1"/>
    <property type="match status" value="1"/>
</dbReference>
<feature type="transmembrane region" description="Helical" evidence="7">
    <location>
        <begin position="537"/>
        <end position="558"/>
    </location>
</feature>
<organism evidence="9 10">
    <name type="scientific">Callosobruchus maculatus</name>
    <name type="common">Southern cowpea weevil</name>
    <name type="synonym">Pulse bruchid</name>
    <dbReference type="NCBI Taxonomy" id="64391"/>
    <lineage>
        <taxon>Eukaryota</taxon>
        <taxon>Metazoa</taxon>
        <taxon>Ecdysozoa</taxon>
        <taxon>Arthropoda</taxon>
        <taxon>Hexapoda</taxon>
        <taxon>Insecta</taxon>
        <taxon>Pterygota</taxon>
        <taxon>Neoptera</taxon>
        <taxon>Endopterygota</taxon>
        <taxon>Coleoptera</taxon>
        <taxon>Polyphaga</taxon>
        <taxon>Cucujiformia</taxon>
        <taxon>Chrysomeloidea</taxon>
        <taxon>Chrysomelidae</taxon>
        <taxon>Bruchinae</taxon>
        <taxon>Bruchini</taxon>
        <taxon>Callosobruchus</taxon>
    </lineage>
</organism>
<dbReference type="Proteomes" id="UP000410492">
    <property type="component" value="Unassembled WGS sequence"/>
</dbReference>
<evidence type="ECO:0000256" key="3">
    <source>
        <dbReference type="ARBA" id="ARBA00022448"/>
    </source>
</evidence>
<feature type="domain" description="Major facilitator superfamily (MFS) profile" evidence="8">
    <location>
        <begin position="504"/>
        <end position="601"/>
    </location>
</feature>
<keyword evidence="10" id="KW-1185">Reference proteome</keyword>
<evidence type="ECO:0000256" key="6">
    <source>
        <dbReference type="ARBA" id="ARBA00023136"/>
    </source>
</evidence>
<sequence>MSPSESIGSSIQMVREMQIFTNGYGKFQRILMGICGTVYATCAISTTTLSFVLPSAECDFSLTSADKGKLSAMPVIGMIFGCPIWGSVANTKGRKAAIVLSLVIDFLAAVVSSLVKNFELFSICRFFNGFGIIGATSVVFSYLGEFLSEEHRDVLLGRLEIFWTVGIILLPGVAWPFLNKTVMDYFSTVDFFSSWRIFVLVCGLPSLISVLALYFLPESPKFLISKGQYDKAKLVFQRMYACNTGNSKYSYPVLRLKGECDNSNLEVKFMKKRPLSVRIEENLDKLVDLIKVLFSLPYLKYLAISCFVDFGLMASYITMIMWFPEIFERFNSYEKYQHDSPEVGVCVVSANKDTTTNIFEEFLKTFRKCDPSIDNRVFIETVIIGCMISLVLSGTATLLLNWVRNSTETIILSCIFEALASLMEAVIFCVVVDSFPTNVRAIALAITATFGRLGAIFGNVIFGVLIDVNCVIPIYVFAALQIATFEDAIAATGFGKYNFLLMVVLFFPTISQTFETGNLSYVLPIAQCDLDLSLEDIGVIMSMTYVGMVTSGFFWGYLSDAYGRKKVLVYGYLLNALFAALGAFSTSSTLLMVSKVCGGLV</sequence>
<feature type="transmembrane region" description="Helical" evidence="7">
    <location>
        <begin position="301"/>
        <end position="323"/>
    </location>
</feature>
<dbReference type="InterPro" id="IPR011701">
    <property type="entry name" value="MFS"/>
</dbReference>
<dbReference type="InterPro" id="IPR036259">
    <property type="entry name" value="MFS_trans_sf"/>
</dbReference>
<evidence type="ECO:0000313" key="10">
    <source>
        <dbReference type="Proteomes" id="UP000410492"/>
    </source>
</evidence>
<comment type="similarity">
    <text evidence="2">Belongs to the major facilitator superfamily.</text>
</comment>
<dbReference type="OrthoDB" id="3936150at2759"/>
<dbReference type="InterPro" id="IPR005828">
    <property type="entry name" value="MFS_sugar_transport-like"/>
</dbReference>
<evidence type="ECO:0000256" key="4">
    <source>
        <dbReference type="ARBA" id="ARBA00022692"/>
    </source>
</evidence>
<feature type="transmembrane region" description="Helical" evidence="7">
    <location>
        <begin position="72"/>
        <end position="89"/>
    </location>
</feature>
<protein>
    <recommendedName>
        <fullName evidence="8">Major facilitator superfamily (MFS) profile domain-containing protein</fullName>
    </recommendedName>
</protein>
<feature type="transmembrane region" description="Helical" evidence="7">
    <location>
        <begin position="120"/>
        <end position="143"/>
    </location>
</feature>
<dbReference type="InterPro" id="IPR020846">
    <property type="entry name" value="MFS_dom"/>
</dbReference>
<dbReference type="Gene3D" id="1.20.1250.20">
    <property type="entry name" value="MFS general substrate transporter like domains"/>
    <property type="match status" value="2"/>
</dbReference>
<dbReference type="GO" id="GO:0022857">
    <property type="term" value="F:transmembrane transporter activity"/>
    <property type="evidence" value="ECO:0007669"/>
    <property type="project" value="InterPro"/>
</dbReference>
<dbReference type="SUPFAM" id="SSF103473">
    <property type="entry name" value="MFS general substrate transporter"/>
    <property type="match status" value="3"/>
</dbReference>
<reference evidence="9 10" key="1">
    <citation type="submission" date="2019-01" db="EMBL/GenBank/DDBJ databases">
        <authorList>
            <person name="Sayadi A."/>
        </authorList>
    </citation>
    <scope>NUCLEOTIDE SEQUENCE [LARGE SCALE GENOMIC DNA]</scope>
</reference>
<name>A0A653CHF3_CALMS</name>
<feature type="transmembrane region" description="Helical" evidence="7">
    <location>
        <begin position="96"/>
        <end position="114"/>
    </location>
</feature>
<feature type="transmembrane region" description="Helical" evidence="7">
    <location>
        <begin position="382"/>
        <end position="403"/>
    </location>
</feature>
<dbReference type="PANTHER" id="PTHR23511">
    <property type="entry name" value="SYNAPTIC VESICLE GLYCOPROTEIN 2"/>
    <property type="match status" value="1"/>
</dbReference>
<accession>A0A653CHF3</accession>
<feature type="transmembrane region" description="Helical" evidence="7">
    <location>
        <begin position="197"/>
        <end position="216"/>
    </location>
</feature>
<feature type="domain" description="Major facilitator superfamily (MFS) profile" evidence="8">
    <location>
        <begin position="31"/>
        <end position="513"/>
    </location>
</feature>
<feature type="transmembrane region" description="Helical" evidence="7">
    <location>
        <begin position="410"/>
        <end position="435"/>
    </location>
</feature>
<evidence type="ECO:0000256" key="1">
    <source>
        <dbReference type="ARBA" id="ARBA00004141"/>
    </source>
</evidence>
<dbReference type="GO" id="GO:0016020">
    <property type="term" value="C:membrane"/>
    <property type="evidence" value="ECO:0007669"/>
    <property type="project" value="UniProtKB-SubCell"/>
</dbReference>
<gene>
    <name evidence="9" type="ORF">CALMAC_LOCUS9038</name>
</gene>
<evidence type="ECO:0000259" key="8">
    <source>
        <dbReference type="PROSITE" id="PS50850"/>
    </source>
</evidence>
<dbReference type="AlphaFoldDB" id="A0A653CHF3"/>
<feature type="transmembrane region" description="Helical" evidence="7">
    <location>
        <begin position="497"/>
        <end position="514"/>
    </location>
</feature>
<feature type="transmembrane region" description="Helical" evidence="7">
    <location>
        <begin position="155"/>
        <end position="177"/>
    </location>
</feature>
<feature type="transmembrane region" description="Helical" evidence="7">
    <location>
        <begin position="570"/>
        <end position="593"/>
    </location>
</feature>
<evidence type="ECO:0000256" key="7">
    <source>
        <dbReference type="SAM" id="Phobius"/>
    </source>
</evidence>
<comment type="subcellular location">
    <subcellularLocation>
        <location evidence="1">Membrane</location>
        <topology evidence="1">Multi-pass membrane protein</topology>
    </subcellularLocation>
</comment>
<keyword evidence="3" id="KW-0813">Transport</keyword>
<dbReference type="Pfam" id="PF00083">
    <property type="entry name" value="Sugar_tr"/>
    <property type="match status" value="1"/>
</dbReference>
<keyword evidence="6 7" id="KW-0472">Membrane</keyword>
<dbReference type="EMBL" id="CAACVG010007816">
    <property type="protein sequence ID" value="VEN47199.1"/>
    <property type="molecule type" value="Genomic_DNA"/>
</dbReference>
<keyword evidence="4 7" id="KW-0812">Transmembrane</keyword>
<evidence type="ECO:0000313" key="9">
    <source>
        <dbReference type="EMBL" id="VEN47199.1"/>
    </source>
</evidence>
<evidence type="ECO:0000256" key="2">
    <source>
        <dbReference type="ARBA" id="ARBA00008335"/>
    </source>
</evidence>
<evidence type="ECO:0000256" key="5">
    <source>
        <dbReference type="ARBA" id="ARBA00022989"/>
    </source>
</evidence>
<feature type="transmembrane region" description="Helical" evidence="7">
    <location>
        <begin position="455"/>
        <end position="485"/>
    </location>
</feature>
<dbReference type="PROSITE" id="PS50850">
    <property type="entry name" value="MFS"/>
    <property type="match status" value="2"/>
</dbReference>
<keyword evidence="5 7" id="KW-1133">Transmembrane helix</keyword>